<evidence type="ECO:0000313" key="1">
    <source>
        <dbReference type="EMBL" id="PYH94585.1"/>
    </source>
</evidence>
<protein>
    <submittedName>
        <fullName evidence="1">Uncharacterized protein</fullName>
    </submittedName>
</protein>
<evidence type="ECO:0000313" key="2">
    <source>
        <dbReference type="Proteomes" id="UP000247810"/>
    </source>
</evidence>
<dbReference type="Proteomes" id="UP000247810">
    <property type="component" value="Unassembled WGS sequence"/>
</dbReference>
<dbReference type="VEuPathDB" id="FungiDB:BO71DRAFT_225915"/>
<gene>
    <name evidence="1" type="ORF">BO71DRAFT_225915</name>
</gene>
<accession>A0A319DB09</accession>
<name>A0A319DB09_9EURO</name>
<keyword evidence="2" id="KW-1185">Reference proteome</keyword>
<dbReference type="EMBL" id="KZ825868">
    <property type="protein sequence ID" value="PYH94585.1"/>
    <property type="molecule type" value="Genomic_DNA"/>
</dbReference>
<organism evidence="1 2">
    <name type="scientific">Aspergillus ellipticus CBS 707.79</name>
    <dbReference type="NCBI Taxonomy" id="1448320"/>
    <lineage>
        <taxon>Eukaryota</taxon>
        <taxon>Fungi</taxon>
        <taxon>Dikarya</taxon>
        <taxon>Ascomycota</taxon>
        <taxon>Pezizomycotina</taxon>
        <taxon>Eurotiomycetes</taxon>
        <taxon>Eurotiomycetidae</taxon>
        <taxon>Eurotiales</taxon>
        <taxon>Aspergillaceae</taxon>
        <taxon>Aspergillus</taxon>
        <taxon>Aspergillus subgen. Circumdati</taxon>
    </lineage>
</organism>
<proteinExistence type="predicted"/>
<reference evidence="1 2" key="1">
    <citation type="submission" date="2018-02" db="EMBL/GenBank/DDBJ databases">
        <title>The genomes of Aspergillus section Nigri reveals drivers in fungal speciation.</title>
        <authorList>
            <consortium name="DOE Joint Genome Institute"/>
            <person name="Vesth T.C."/>
            <person name="Nybo J."/>
            <person name="Theobald S."/>
            <person name="Brandl J."/>
            <person name="Frisvad J.C."/>
            <person name="Nielsen K.F."/>
            <person name="Lyhne E.K."/>
            <person name="Kogle M.E."/>
            <person name="Kuo A."/>
            <person name="Riley R."/>
            <person name="Clum A."/>
            <person name="Nolan M."/>
            <person name="Lipzen A."/>
            <person name="Salamov A."/>
            <person name="Henrissat B."/>
            <person name="Wiebenga A."/>
            <person name="De vries R.P."/>
            <person name="Grigoriev I.V."/>
            <person name="Mortensen U.H."/>
            <person name="Andersen M.R."/>
            <person name="Baker S.E."/>
        </authorList>
    </citation>
    <scope>NUCLEOTIDE SEQUENCE [LARGE SCALE GENOMIC DNA]</scope>
    <source>
        <strain evidence="1 2">CBS 707.79</strain>
    </source>
</reference>
<dbReference type="AlphaFoldDB" id="A0A319DB09"/>
<sequence length="118" mass="13257">MKLMQIGCNGCTTTRRLVLKAVRCPCWPPSTSTYFRPAIIPGLLWLTRLGSHHPRPLSPPCTTCMVGQPRRPILHQACLGVWSAPRLRLPAIRRVATTREVKRVRPVWGSSHGLTDVR</sequence>